<dbReference type="AlphaFoldDB" id="A0AAD7T116"/>
<comment type="caution">
    <text evidence="1">The sequence shown here is derived from an EMBL/GenBank/DDBJ whole genome shotgun (WGS) entry which is preliminary data.</text>
</comment>
<protein>
    <submittedName>
        <fullName evidence="1">Uncharacterized protein</fullName>
    </submittedName>
</protein>
<name>A0AAD7T116_9TELE</name>
<gene>
    <name evidence="1" type="ORF">AAFF_G00154550</name>
</gene>
<accession>A0AAD7T116</accession>
<dbReference type="EMBL" id="JAINUG010000021">
    <property type="protein sequence ID" value="KAJ8411817.1"/>
    <property type="molecule type" value="Genomic_DNA"/>
</dbReference>
<evidence type="ECO:0000313" key="1">
    <source>
        <dbReference type="EMBL" id="KAJ8411817.1"/>
    </source>
</evidence>
<evidence type="ECO:0000313" key="2">
    <source>
        <dbReference type="Proteomes" id="UP001221898"/>
    </source>
</evidence>
<dbReference type="Proteomes" id="UP001221898">
    <property type="component" value="Unassembled WGS sequence"/>
</dbReference>
<reference evidence="1" key="1">
    <citation type="journal article" date="2023" name="Science">
        <title>Genome structures resolve the early diversification of teleost fishes.</title>
        <authorList>
            <person name="Parey E."/>
            <person name="Louis A."/>
            <person name="Montfort J."/>
            <person name="Bouchez O."/>
            <person name="Roques C."/>
            <person name="Iampietro C."/>
            <person name="Lluch J."/>
            <person name="Castinel A."/>
            <person name="Donnadieu C."/>
            <person name="Desvignes T."/>
            <person name="Floi Bucao C."/>
            <person name="Jouanno E."/>
            <person name="Wen M."/>
            <person name="Mejri S."/>
            <person name="Dirks R."/>
            <person name="Jansen H."/>
            <person name="Henkel C."/>
            <person name="Chen W.J."/>
            <person name="Zahm M."/>
            <person name="Cabau C."/>
            <person name="Klopp C."/>
            <person name="Thompson A.W."/>
            <person name="Robinson-Rechavi M."/>
            <person name="Braasch I."/>
            <person name="Lecointre G."/>
            <person name="Bobe J."/>
            <person name="Postlethwait J.H."/>
            <person name="Berthelot C."/>
            <person name="Roest Crollius H."/>
            <person name="Guiguen Y."/>
        </authorList>
    </citation>
    <scope>NUCLEOTIDE SEQUENCE</scope>
    <source>
        <strain evidence="1">NC1722</strain>
    </source>
</reference>
<proteinExistence type="predicted"/>
<keyword evidence="2" id="KW-1185">Reference proteome</keyword>
<sequence>MLLYLTQVSLRLGRKVDAVGERRFQAGSVPTADTSHRWIWASSPAIIYEEESRHRLCRPRASSLSARQNRPRVLKGTRTGEGIEAASEEFLIETQKNLLREICDRCMSNAVAAKEKNLQPASPGKGPQRLPPLPSAWSRGRLTEQHGAPAAVLTHTPPDVLTKGSISATIAPLAHPASPSREPNKMIPQTISCEVHTRWVPFRSSQRPLGSLLLWLGKLAARFRCWHRSVSDRTNRRLPSHSHL</sequence>
<organism evidence="1 2">
    <name type="scientific">Aldrovandia affinis</name>
    <dbReference type="NCBI Taxonomy" id="143900"/>
    <lineage>
        <taxon>Eukaryota</taxon>
        <taxon>Metazoa</taxon>
        <taxon>Chordata</taxon>
        <taxon>Craniata</taxon>
        <taxon>Vertebrata</taxon>
        <taxon>Euteleostomi</taxon>
        <taxon>Actinopterygii</taxon>
        <taxon>Neopterygii</taxon>
        <taxon>Teleostei</taxon>
        <taxon>Notacanthiformes</taxon>
        <taxon>Halosauridae</taxon>
        <taxon>Aldrovandia</taxon>
    </lineage>
</organism>